<proteinExistence type="predicted"/>
<dbReference type="VEuPathDB" id="FungiDB:G647_02190"/>
<sequence length="124" mass="13796">MSNSNSNPNQEPQPQSQQDQAPGYYASTKQWYNKQYESWMPWVEDKVLGWFGQNKTSYVAKGELDKTKITGDKNVDAIQDGINEGVTGQFKKGGLLEGVGDLTSKEVMNRGERKGKNDKGGYGL</sequence>
<evidence type="ECO:0000313" key="3">
    <source>
        <dbReference type="Proteomes" id="UP000030678"/>
    </source>
</evidence>
<dbReference type="AlphaFoldDB" id="V9DHK6"/>
<feature type="compositionally biased region" description="Low complexity" evidence="1">
    <location>
        <begin position="1"/>
        <end position="22"/>
    </location>
</feature>
<dbReference type="EMBL" id="KB822703">
    <property type="protein sequence ID" value="ETI25417.1"/>
    <property type="molecule type" value="Genomic_DNA"/>
</dbReference>
<accession>V9DHK6</accession>
<name>V9DHK6_9EURO</name>
<organism evidence="2 3">
    <name type="scientific">Cladophialophora carrionii CBS 160.54</name>
    <dbReference type="NCBI Taxonomy" id="1279043"/>
    <lineage>
        <taxon>Eukaryota</taxon>
        <taxon>Fungi</taxon>
        <taxon>Dikarya</taxon>
        <taxon>Ascomycota</taxon>
        <taxon>Pezizomycotina</taxon>
        <taxon>Eurotiomycetes</taxon>
        <taxon>Chaetothyriomycetidae</taxon>
        <taxon>Chaetothyriales</taxon>
        <taxon>Herpotrichiellaceae</taxon>
        <taxon>Cladophialophora</taxon>
    </lineage>
</organism>
<dbReference type="HOGENOM" id="CLU_121100_2_0_1"/>
<feature type="region of interest" description="Disordered" evidence="1">
    <location>
        <begin position="1"/>
        <end position="26"/>
    </location>
</feature>
<dbReference type="OrthoDB" id="3001700at2759"/>
<dbReference type="RefSeq" id="XP_008724762.1">
    <property type="nucleotide sequence ID" value="XM_008726540.1"/>
</dbReference>
<dbReference type="Proteomes" id="UP000030678">
    <property type="component" value="Unassembled WGS sequence"/>
</dbReference>
<evidence type="ECO:0000313" key="2">
    <source>
        <dbReference type="EMBL" id="ETI25417.1"/>
    </source>
</evidence>
<dbReference type="GeneID" id="19980683"/>
<reference evidence="2 3" key="1">
    <citation type="submission" date="2013-03" db="EMBL/GenBank/DDBJ databases">
        <title>The Genome Sequence of Cladophialophora carrionii CBS 160.54.</title>
        <authorList>
            <consortium name="The Broad Institute Genomics Platform"/>
            <person name="Cuomo C."/>
            <person name="de Hoog S."/>
            <person name="Gorbushina A."/>
            <person name="Walker B."/>
            <person name="Young S.K."/>
            <person name="Zeng Q."/>
            <person name="Gargeya S."/>
            <person name="Fitzgerald M."/>
            <person name="Haas B."/>
            <person name="Abouelleil A."/>
            <person name="Allen A.W."/>
            <person name="Alvarado L."/>
            <person name="Arachchi H.M."/>
            <person name="Berlin A.M."/>
            <person name="Chapman S.B."/>
            <person name="Gainer-Dewar J."/>
            <person name="Goldberg J."/>
            <person name="Griggs A."/>
            <person name="Gujja S."/>
            <person name="Hansen M."/>
            <person name="Howarth C."/>
            <person name="Imamovic A."/>
            <person name="Ireland A."/>
            <person name="Larimer J."/>
            <person name="McCowan C."/>
            <person name="Murphy C."/>
            <person name="Pearson M."/>
            <person name="Poon T.W."/>
            <person name="Priest M."/>
            <person name="Roberts A."/>
            <person name="Saif S."/>
            <person name="Shea T."/>
            <person name="Sisk P."/>
            <person name="Sykes S."/>
            <person name="Wortman J."/>
            <person name="Nusbaum C."/>
            <person name="Birren B."/>
        </authorList>
    </citation>
    <scope>NUCLEOTIDE SEQUENCE [LARGE SCALE GENOMIC DNA]</scope>
    <source>
        <strain evidence="2 3">CBS 160.54</strain>
    </source>
</reference>
<protein>
    <submittedName>
        <fullName evidence="2">Uncharacterized protein</fullName>
    </submittedName>
</protein>
<gene>
    <name evidence="2" type="ORF">G647_02190</name>
</gene>
<evidence type="ECO:0000256" key="1">
    <source>
        <dbReference type="SAM" id="MobiDB-lite"/>
    </source>
</evidence>